<dbReference type="EMBL" id="CP071182">
    <property type="protein sequence ID" value="QSO47233.1"/>
    <property type="molecule type" value="Genomic_DNA"/>
</dbReference>
<keyword evidence="3" id="KW-0808">Transferase</keyword>
<evidence type="ECO:0000313" key="3">
    <source>
        <dbReference type="EMBL" id="QSO47233.1"/>
    </source>
</evidence>
<dbReference type="InterPro" id="IPR029063">
    <property type="entry name" value="SAM-dependent_MTases_sf"/>
</dbReference>
<dbReference type="CDD" id="cd02440">
    <property type="entry name" value="AdoMet_MTases"/>
    <property type="match status" value="1"/>
</dbReference>
<sequence length="210" mass="23503">MSNANGSEHQHTHGHQHRTFDPSHLQSMEARRRAFMDPEHVLPKFLSRSDMTLLDVGCGAGFFTVPAAKRLVDGKVYALDRQQDMIDVTLRRAGEEKLENVQGITSSATEMPLSTDSVDAALMSMVFHDIPLQTEMLSETARVLVPGGLLYMIEWDKIPTDFGPPMDIRISPNQLRETLEANGFIIEDITHSDVEPAVYFVMARTPHSVE</sequence>
<reference evidence="3 4" key="1">
    <citation type="submission" date="2021-02" db="EMBL/GenBank/DDBJ databases">
        <title>Alicyclobacillus curvatus sp. nov. and Alicyclobacillus mengziensis sp. nov., two acidophilic bacteria isolated from acid mine drainage.</title>
        <authorList>
            <person name="Huang Y."/>
        </authorList>
    </citation>
    <scope>NUCLEOTIDE SEQUENCE [LARGE SCALE GENOMIC DNA]</scope>
    <source>
        <strain evidence="3 4">S30H14</strain>
    </source>
</reference>
<proteinExistence type="predicted"/>
<dbReference type="SUPFAM" id="SSF53335">
    <property type="entry name" value="S-adenosyl-L-methionine-dependent methyltransferases"/>
    <property type="match status" value="1"/>
</dbReference>
<dbReference type="Pfam" id="PF13847">
    <property type="entry name" value="Methyltransf_31"/>
    <property type="match status" value="1"/>
</dbReference>
<evidence type="ECO:0000259" key="2">
    <source>
        <dbReference type="Pfam" id="PF13847"/>
    </source>
</evidence>
<evidence type="ECO:0000313" key="4">
    <source>
        <dbReference type="Proteomes" id="UP000663505"/>
    </source>
</evidence>
<accession>A0A9X7VY77</accession>
<dbReference type="InterPro" id="IPR025714">
    <property type="entry name" value="Methyltranfer_dom"/>
</dbReference>
<dbReference type="GO" id="GO:0032259">
    <property type="term" value="P:methylation"/>
    <property type="evidence" value="ECO:0007669"/>
    <property type="project" value="UniProtKB-KW"/>
</dbReference>
<keyword evidence="4" id="KW-1185">Reference proteome</keyword>
<evidence type="ECO:0000256" key="1">
    <source>
        <dbReference type="SAM" id="MobiDB-lite"/>
    </source>
</evidence>
<keyword evidence="3" id="KW-0489">Methyltransferase</keyword>
<feature type="region of interest" description="Disordered" evidence="1">
    <location>
        <begin position="1"/>
        <end position="22"/>
    </location>
</feature>
<dbReference type="PANTHER" id="PTHR43591">
    <property type="entry name" value="METHYLTRANSFERASE"/>
    <property type="match status" value="1"/>
</dbReference>
<dbReference type="PANTHER" id="PTHR43591:SF24">
    <property type="entry name" value="2-METHOXY-6-POLYPRENYL-1,4-BENZOQUINOL METHYLASE, MITOCHONDRIAL"/>
    <property type="match status" value="1"/>
</dbReference>
<dbReference type="GO" id="GO:0008168">
    <property type="term" value="F:methyltransferase activity"/>
    <property type="evidence" value="ECO:0007669"/>
    <property type="project" value="UniProtKB-KW"/>
</dbReference>
<dbReference type="Gene3D" id="3.40.50.150">
    <property type="entry name" value="Vaccinia Virus protein VP39"/>
    <property type="match status" value="1"/>
</dbReference>
<protein>
    <submittedName>
        <fullName evidence="3">Class I SAM-dependent methyltransferase</fullName>
    </submittedName>
</protein>
<organism evidence="3 4">
    <name type="scientific">Alicyclobacillus mengziensis</name>
    <dbReference type="NCBI Taxonomy" id="2931921"/>
    <lineage>
        <taxon>Bacteria</taxon>
        <taxon>Bacillati</taxon>
        <taxon>Bacillota</taxon>
        <taxon>Bacilli</taxon>
        <taxon>Bacillales</taxon>
        <taxon>Alicyclobacillaceae</taxon>
        <taxon>Alicyclobacillus</taxon>
    </lineage>
</organism>
<dbReference type="Proteomes" id="UP000663505">
    <property type="component" value="Chromosome"/>
</dbReference>
<dbReference type="AlphaFoldDB" id="A0A9X7VY77"/>
<gene>
    <name evidence="3" type="ORF">JZ786_23035</name>
</gene>
<name>A0A9X7VY77_9BACL</name>
<dbReference type="KEGG" id="afx:JZ786_23035"/>
<dbReference type="RefSeq" id="WP_206656590.1">
    <property type="nucleotide sequence ID" value="NZ_CP071182.1"/>
</dbReference>
<feature type="domain" description="Methyltransferase" evidence="2">
    <location>
        <begin position="48"/>
        <end position="156"/>
    </location>
</feature>